<accession>A0ABY2BV54</accession>
<name>A0ABY2BV54_9ACTN</name>
<evidence type="ECO:0000313" key="1">
    <source>
        <dbReference type="EMBL" id="TCO31856.1"/>
    </source>
</evidence>
<organism evidence="1 2">
    <name type="scientific">Kribbella orskensis</name>
    <dbReference type="NCBI Taxonomy" id="2512216"/>
    <lineage>
        <taxon>Bacteria</taxon>
        <taxon>Bacillati</taxon>
        <taxon>Actinomycetota</taxon>
        <taxon>Actinomycetes</taxon>
        <taxon>Propionibacteriales</taxon>
        <taxon>Kribbellaceae</taxon>
        <taxon>Kribbella</taxon>
    </lineage>
</organism>
<evidence type="ECO:0000313" key="2">
    <source>
        <dbReference type="Proteomes" id="UP000295818"/>
    </source>
</evidence>
<dbReference type="Proteomes" id="UP000295818">
    <property type="component" value="Unassembled WGS sequence"/>
</dbReference>
<comment type="caution">
    <text evidence="1">The sequence shown here is derived from an EMBL/GenBank/DDBJ whole genome shotgun (WGS) entry which is preliminary data.</text>
</comment>
<sequence>MRHVHEPAVEFDRLILRLDESTAQITHDRKHPAVTR</sequence>
<dbReference type="EMBL" id="SLWM01000001">
    <property type="protein sequence ID" value="TCO31856.1"/>
    <property type="molecule type" value="Genomic_DNA"/>
</dbReference>
<gene>
    <name evidence="1" type="ORF">EV644_101499</name>
</gene>
<reference evidence="1 2" key="1">
    <citation type="journal article" date="2015" name="Stand. Genomic Sci.">
        <title>Genomic Encyclopedia of Bacterial and Archaeal Type Strains, Phase III: the genomes of soil and plant-associated and newly described type strains.</title>
        <authorList>
            <person name="Whitman W.B."/>
            <person name="Woyke T."/>
            <person name="Klenk H.P."/>
            <person name="Zhou Y."/>
            <person name="Lilburn T.G."/>
            <person name="Beck B.J."/>
            <person name="De Vos P."/>
            <person name="Vandamme P."/>
            <person name="Eisen J.A."/>
            <person name="Garrity G."/>
            <person name="Hugenholtz P."/>
            <person name="Kyrpides N.C."/>
        </authorList>
    </citation>
    <scope>NUCLEOTIDE SEQUENCE [LARGE SCALE GENOMIC DNA]</scope>
    <source>
        <strain evidence="1 2">VKM Ac-2538</strain>
    </source>
</reference>
<protein>
    <submittedName>
        <fullName evidence="1">Uncharacterized protein</fullName>
    </submittedName>
</protein>
<proteinExistence type="predicted"/>
<keyword evidence="2" id="KW-1185">Reference proteome</keyword>